<dbReference type="Pfam" id="PF00877">
    <property type="entry name" value="NLPC_P60"/>
    <property type="match status" value="1"/>
</dbReference>
<dbReference type="PROSITE" id="PS51935">
    <property type="entry name" value="NLPC_P60"/>
    <property type="match status" value="1"/>
</dbReference>
<feature type="domain" description="NlpC/P60" evidence="5">
    <location>
        <begin position="66"/>
        <end position="200"/>
    </location>
</feature>
<dbReference type="Gene3D" id="3.90.1720.10">
    <property type="entry name" value="endopeptidase domain like (from Nostoc punctiforme)"/>
    <property type="match status" value="1"/>
</dbReference>
<evidence type="ECO:0000256" key="1">
    <source>
        <dbReference type="ARBA" id="ARBA00007074"/>
    </source>
</evidence>
<comment type="similarity">
    <text evidence="1">Belongs to the peptidase C40 family.</text>
</comment>
<dbReference type="InterPro" id="IPR038765">
    <property type="entry name" value="Papain-like_cys_pep_sf"/>
</dbReference>
<dbReference type="PANTHER" id="PTHR47053:SF1">
    <property type="entry name" value="MUREIN DD-ENDOPEPTIDASE MEPH-RELATED"/>
    <property type="match status" value="1"/>
</dbReference>
<dbReference type="AlphaFoldDB" id="A0A6M0CMK3"/>
<reference evidence="6 7" key="1">
    <citation type="submission" date="2020-01" db="EMBL/GenBank/DDBJ databases">
        <title>Spongiivirga citrea KCTC 32990T.</title>
        <authorList>
            <person name="Wang G."/>
        </authorList>
    </citation>
    <scope>NUCLEOTIDE SEQUENCE [LARGE SCALE GENOMIC DNA]</scope>
    <source>
        <strain evidence="6 7">KCTC 32990</strain>
    </source>
</reference>
<protein>
    <recommendedName>
        <fullName evidence="5">NlpC/P60 domain-containing protein</fullName>
    </recommendedName>
</protein>
<dbReference type="PROSITE" id="PS51257">
    <property type="entry name" value="PROKAR_LIPOPROTEIN"/>
    <property type="match status" value="1"/>
</dbReference>
<dbReference type="EMBL" id="JAABOQ010000011">
    <property type="protein sequence ID" value="NER19146.1"/>
    <property type="molecule type" value="Genomic_DNA"/>
</dbReference>
<dbReference type="SUPFAM" id="SSF54001">
    <property type="entry name" value="Cysteine proteinases"/>
    <property type="match status" value="1"/>
</dbReference>
<evidence type="ECO:0000256" key="2">
    <source>
        <dbReference type="ARBA" id="ARBA00022670"/>
    </source>
</evidence>
<accession>A0A6M0CMK3</accession>
<evidence type="ECO:0000313" key="7">
    <source>
        <dbReference type="Proteomes" id="UP000474296"/>
    </source>
</evidence>
<keyword evidence="2" id="KW-0645">Protease</keyword>
<evidence type="ECO:0000256" key="4">
    <source>
        <dbReference type="ARBA" id="ARBA00022807"/>
    </source>
</evidence>
<evidence type="ECO:0000259" key="5">
    <source>
        <dbReference type="PROSITE" id="PS51935"/>
    </source>
</evidence>
<dbReference type="PANTHER" id="PTHR47053">
    <property type="entry name" value="MUREIN DD-ENDOPEPTIDASE MEPH-RELATED"/>
    <property type="match status" value="1"/>
</dbReference>
<evidence type="ECO:0000256" key="3">
    <source>
        <dbReference type="ARBA" id="ARBA00022801"/>
    </source>
</evidence>
<sequence length="210" mass="23727">MNTKLVLLILLVGFSFGCGNRNMFPAEETSNLPVKPKQDTVKVIKKEPILPIQKKYAKSMGLEPKRVKPVALYEFIDDWIDAPYRLGGENKAGIDCSYFTQYLYHDVFNKLIERTASKQYKAPDTNLFIGQEHLRIGDLLFFNLEGSEFTTITHVGIYLGNNRFVHSTAKRGSDGKNGVQISNFKSKHWQKLFVAAGRKPGIAKAIKSLQ</sequence>
<proteinExistence type="inferred from homology"/>
<keyword evidence="7" id="KW-1185">Reference proteome</keyword>
<dbReference type="Proteomes" id="UP000474296">
    <property type="component" value="Unassembled WGS sequence"/>
</dbReference>
<dbReference type="GO" id="GO:0008234">
    <property type="term" value="F:cysteine-type peptidase activity"/>
    <property type="evidence" value="ECO:0007669"/>
    <property type="project" value="UniProtKB-KW"/>
</dbReference>
<evidence type="ECO:0000313" key="6">
    <source>
        <dbReference type="EMBL" id="NER19146.1"/>
    </source>
</evidence>
<gene>
    <name evidence="6" type="ORF">GWK10_18160</name>
</gene>
<name>A0A6M0CMK3_9FLAO</name>
<comment type="caution">
    <text evidence="6">The sequence shown here is derived from an EMBL/GenBank/DDBJ whole genome shotgun (WGS) entry which is preliminary data.</text>
</comment>
<dbReference type="InterPro" id="IPR000064">
    <property type="entry name" value="NLP_P60_dom"/>
</dbReference>
<organism evidence="6 7">
    <name type="scientific">Spongiivirga citrea</name>
    <dbReference type="NCBI Taxonomy" id="1481457"/>
    <lineage>
        <taxon>Bacteria</taxon>
        <taxon>Pseudomonadati</taxon>
        <taxon>Bacteroidota</taxon>
        <taxon>Flavobacteriia</taxon>
        <taxon>Flavobacteriales</taxon>
        <taxon>Flavobacteriaceae</taxon>
        <taxon>Spongiivirga</taxon>
    </lineage>
</organism>
<keyword evidence="3" id="KW-0378">Hydrolase</keyword>
<dbReference type="RefSeq" id="WP_164033830.1">
    <property type="nucleotide sequence ID" value="NZ_JAABOQ010000011.1"/>
</dbReference>
<dbReference type="GO" id="GO:0006508">
    <property type="term" value="P:proteolysis"/>
    <property type="evidence" value="ECO:0007669"/>
    <property type="project" value="UniProtKB-KW"/>
</dbReference>
<dbReference type="InterPro" id="IPR051202">
    <property type="entry name" value="Peptidase_C40"/>
</dbReference>
<keyword evidence="4" id="KW-0788">Thiol protease</keyword>